<dbReference type="EMBL" id="SMMG02000007">
    <property type="protein sequence ID" value="KAA3466029.1"/>
    <property type="molecule type" value="Genomic_DNA"/>
</dbReference>
<evidence type="ECO:0000313" key="1">
    <source>
        <dbReference type="EMBL" id="KAA3466029.1"/>
    </source>
</evidence>
<gene>
    <name evidence="1" type="ORF">EPI10_001154</name>
</gene>
<name>A0A5B6VA68_9ROSI</name>
<dbReference type="OrthoDB" id="10257085at2759"/>
<keyword evidence="2" id="KW-1185">Reference proteome</keyword>
<proteinExistence type="predicted"/>
<dbReference type="AlphaFoldDB" id="A0A5B6VA68"/>
<dbReference type="Proteomes" id="UP000325315">
    <property type="component" value="Unassembled WGS sequence"/>
</dbReference>
<evidence type="ECO:0000313" key="2">
    <source>
        <dbReference type="Proteomes" id="UP000325315"/>
    </source>
</evidence>
<comment type="caution">
    <text evidence="1">The sequence shown here is derived from an EMBL/GenBank/DDBJ whole genome shotgun (WGS) entry which is preliminary data.</text>
</comment>
<sequence length="77" mass="8746">MLTPLSFTFNFFLKVDDDSFEVLMGRADYFESFKQNADGFICSILPGISHPQVQYSPGKNAYFHLPLVKHRISGEKG</sequence>
<reference evidence="2" key="1">
    <citation type="journal article" date="2019" name="Plant Biotechnol. J.">
        <title>Genome sequencing of the Australian wild diploid species Gossypium australe highlights disease resistance and delayed gland morphogenesis.</title>
        <authorList>
            <person name="Cai Y."/>
            <person name="Cai X."/>
            <person name="Wang Q."/>
            <person name="Wang P."/>
            <person name="Zhang Y."/>
            <person name="Cai C."/>
            <person name="Xu Y."/>
            <person name="Wang K."/>
            <person name="Zhou Z."/>
            <person name="Wang C."/>
            <person name="Geng S."/>
            <person name="Li B."/>
            <person name="Dong Q."/>
            <person name="Hou Y."/>
            <person name="Wang H."/>
            <person name="Ai P."/>
            <person name="Liu Z."/>
            <person name="Yi F."/>
            <person name="Sun M."/>
            <person name="An G."/>
            <person name="Cheng J."/>
            <person name="Zhang Y."/>
            <person name="Shi Q."/>
            <person name="Xie Y."/>
            <person name="Shi X."/>
            <person name="Chang Y."/>
            <person name="Huang F."/>
            <person name="Chen Y."/>
            <person name="Hong S."/>
            <person name="Mi L."/>
            <person name="Sun Q."/>
            <person name="Zhang L."/>
            <person name="Zhou B."/>
            <person name="Peng R."/>
            <person name="Zhang X."/>
            <person name="Liu F."/>
        </authorList>
    </citation>
    <scope>NUCLEOTIDE SEQUENCE [LARGE SCALE GENOMIC DNA]</scope>
    <source>
        <strain evidence="2">cv. PA1801</strain>
    </source>
</reference>
<accession>A0A5B6VA68</accession>
<organism evidence="1 2">
    <name type="scientific">Gossypium australe</name>
    <dbReference type="NCBI Taxonomy" id="47621"/>
    <lineage>
        <taxon>Eukaryota</taxon>
        <taxon>Viridiplantae</taxon>
        <taxon>Streptophyta</taxon>
        <taxon>Embryophyta</taxon>
        <taxon>Tracheophyta</taxon>
        <taxon>Spermatophyta</taxon>
        <taxon>Magnoliopsida</taxon>
        <taxon>eudicotyledons</taxon>
        <taxon>Gunneridae</taxon>
        <taxon>Pentapetalae</taxon>
        <taxon>rosids</taxon>
        <taxon>malvids</taxon>
        <taxon>Malvales</taxon>
        <taxon>Malvaceae</taxon>
        <taxon>Malvoideae</taxon>
        <taxon>Gossypium</taxon>
    </lineage>
</organism>
<protein>
    <submittedName>
        <fullName evidence="1">Endoglucanase 8-like</fullName>
    </submittedName>
</protein>